<dbReference type="EMBL" id="VTPC01079968">
    <property type="protein sequence ID" value="KAF2888104.1"/>
    <property type="molecule type" value="Genomic_DNA"/>
</dbReference>
<dbReference type="OrthoDB" id="6766487at2759"/>
<reference evidence="3" key="1">
    <citation type="submission" date="2019-08" db="EMBL/GenBank/DDBJ databases">
        <title>The genome of the North American firefly Photinus pyralis.</title>
        <authorList>
            <consortium name="Photinus pyralis genome working group"/>
            <person name="Fallon T.R."/>
            <person name="Sander Lower S.E."/>
            <person name="Weng J.-K."/>
        </authorList>
    </citation>
    <scope>NUCLEOTIDE SEQUENCE</scope>
    <source>
        <strain evidence="3">TRF0915ILg1</strain>
        <tissue evidence="3">Whole body</tissue>
    </source>
</reference>
<feature type="compositionally biased region" description="Acidic residues" evidence="1">
    <location>
        <begin position="7"/>
        <end position="19"/>
    </location>
</feature>
<protein>
    <recommendedName>
        <fullName evidence="2">PiggyBac transposable element-derived protein domain-containing protein</fullName>
    </recommendedName>
</protein>
<proteinExistence type="predicted"/>
<sequence length="402" mass="46000">MFRLTLEESEEDSGDEDEERNVNHLSGRQLEAEAVAVIQSKTGTIRLGEISDDEEDNIPLSELQRKINNKNVINRTWKKSIDLPQSFAPFVSPKQPQNIPSDPFEPYQGKQTNRQNMDLGVRGSVVMNLASKLPNNVSFKIYSDRYFSSLKLANRLQQLGYGYTGTIMSNRLEKCSIISTKSLEKLERRAYDYLTDTKNCLTVTAWNDNRAVLTVSSCHSVEPIKQVSRWISSKKKKLPVSQPNVIFMYNKYMGGVDRMNENIDKYRVCIKSKRWWWVLFTFCLDTAVHNAWQLHRKYTSENTKLDYLHFRRIVVQAYLQLYGTSAVGGGRPKTPKAIGSRVPDAVRKFDPVIEFYFTSVKFVLGIKSSDEESLLSCKLVITSSIVSVTVHRERHPPPEGPV</sequence>
<dbReference type="InterPro" id="IPR029526">
    <property type="entry name" value="PGBD"/>
</dbReference>
<dbReference type="PANTHER" id="PTHR47055">
    <property type="entry name" value="DDE_TNP_1_7 DOMAIN-CONTAINING PROTEIN"/>
    <property type="match status" value="1"/>
</dbReference>
<name>A0A8K0G6R4_IGNLU</name>
<organism evidence="3 4">
    <name type="scientific">Ignelater luminosus</name>
    <name type="common">Cucubano</name>
    <name type="synonym">Pyrophorus luminosus</name>
    <dbReference type="NCBI Taxonomy" id="2038154"/>
    <lineage>
        <taxon>Eukaryota</taxon>
        <taxon>Metazoa</taxon>
        <taxon>Ecdysozoa</taxon>
        <taxon>Arthropoda</taxon>
        <taxon>Hexapoda</taxon>
        <taxon>Insecta</taxon>
        <taxon>Pterygota</taxon>
        <taxon>Neoptera</taxon>
        <taxon>Endopterygota</taxon>
        <taxon>Coleoptera</taxon>
        <taxon>Polyphaga</taxon>
        <taxon>Elateriformia</taxon>
        <taxon>Elateroidea</taxon>
        <taxon>Elateridae</taxon>
        <taxon>Agrypninae</taxon>
        <taxon>Pyrophorini</taxon>
        <taxon>Ignelater</taxon>
    </lineage>
</organism>
<dbReference type="AlphaFoldDB" id="A0A8K0G6R4"/>
<comment type="caution">
    <text evidence="3">The sequence shown here is derived from an EMBL/GenBank/DDBJ whole genome shotgun (WGS) entry which is preliminary data.</text>
</comment>
<dbReference type="Pfam" id="PF13843">
    <property type="entry name" value="DDE_Tnp_1_7"/>
    <property type="match status" value="1"/>
</dbReference>
<evidence type="ECO:0000256" key="1">
    <source>
        <dbReference type="SAM" id="MobiDB-lite"/>
    </source>
</evidence>
<dbReference type="InterPro" id="IPR052638">
    <property type="entry name" value="PiggyBac_TE-derived"/>
</dbReference>
<feature type="region of interest" description="Disordered" evidence="1">
    <location>
        <begin position="1"/>
        <end position="27"/>
    </location>
</feature>
<dbReference type="PANTHER" id="PTHR47055:SF3">
    <property type="entry name" value="PHORBOL-ESTER_DAG-TYPE DOMAIN-CONTAINING PROTEIN"/>
    <property type="match status" value="1"/>
</dbReference>
<keyword evidence="4" id="KW-1185">Reference proteome</keyword>
<feature type="domain" description="PiggyBac transposable element-derived protein" evidence="2">
    <location>
        <begin position="104"/>
        <end position="292"/>
    </location>
</feature>
<evidence type="ECO:0000313" key="3">
    <source>
        <dbReference type="EMBL" id="KAF2888104.1"/>
    </source>
</evidence>
<accession>A0A8K0G6R4</accession>
<evidence type="ECO:0000259" key="2">
    <source>
        <dbReference type="Pfam" id="PF13843"/>
    </source>
</evidence>
<gene>
    <name evidence="3" type="ORF">ILUMI_18069</name>
</gene>
<dbReference type="Proteomes" id="UP000801492">
    <property type="component" value="Unassembled WGS sequence"/>
</dbReference>
<evidence type="ECO:0000313" key="4">
    <source>
        <dbReference type="Proteomes" id="UP000801492"/>
    </source>
</evidence>
<dbReference type="GO" id="GO:0043565">
    <property type="term" value="F:sequence-specific DNA binding"/>
    <property type="evidence" value="ECO:0007669"/>
    <property type="project" value="TreeGrafter"/>
</dbReference>